<dbReference type="Gene3D" id="3.40.190.10">
    <property type="entry name" value="Periplasmic binding protein-like II"/>
    <property type="match status" value="1"/>
</dbReference>
<evidence type="ECO:0000313" key="16">
    <source>
        <dbReference type="Proteomes" id="UP001652620"/>
    </source>
</evidence>
<gene>
    <name evidence="17" type="primary">LOC105228789</name>
</gene>
<dbReference type="RefSeq" id="XP_049313523.1">
    <property type="nucleotide sequence ID" value="XM_049457566.1"/>
</dbReference>
<evidence type="ECO:0000256" key="3">
    <source>
        <dbReference type="ARBA" id="ARBA00022448"/>
    </source>
</evidence>
<evidence type="ECO:0000256" key="12">
    <source>
        <dbReference type="ARBA" id="ARBA00023303"/>
    </source>
</evidence>
<evidence type="ECO:0000256" key="5">
    <source>
        <dbReference type="ARBA" id="ARBA00022692"/>
    </source>
</evidence>
<dbReference type="GeneID" id="105228789"/>
<accession>A0ABM3JWA7</accession>
<keyword evidence="9 17" id="KW-0675">Receptor</keyword>
<keyword evidence="16" id="KW-1185">Reference proteome</keyword>
<reference evidence="16" key="1">
    <citation type="submission" date="2025-05" db="UniProtKB">
        <authorList>
            <consortium name="RefSeq"/>
        </authorList>
    </citation>
    <scope>NUCLEOTIDE SEQUENCE [LARGE SCALE GENOMIC DNA]</scope>
</reference>
<evidence type="ECO:0000256" key="8">
    <source>
        <dbReference type="ARBA" id="ARBA00023136"/>
    </source>
</evidence>
<feature type="domain" description="Ionotropic glutamate receptor L-glutamate and glycine-binding" evidence="15">
    <location>
        <begin position="138"/>
        <end position="231"/>
    </location>
</feature>
<dbReference type="InterPro" id="IPR001320">
    <property type="entry name" value="Iontro_rcpt_C"/>
</dbReference>
<dbReference type="Pfam" id="PF10613">
    <property type="entry name" value="Lig_chan-Glu_bd"/>
    <property type="match status" value="1"/>
</dbReference>
<feature type="transmembrane region" description="Helical" evidence="13">
    <location>
        <begin position="554"/>
        <end position="575"/>
    </location>
</feature>
<evidence type="ECO:0000256" key="6">
    <source>
        <dbReference type="ARBA" id="ARBA00022989"/>
    </source>
</evidence>
<feature type="domain" description="Ionotropic glutamate receptor C-terminal" evidence="14">
    <location>
        <begin position="335"/>
        <end position="560"/>
    </location>
</feature>
<evidence type="ECO:0000256" key="1">
    <source>
        <dbReference type="ARBA" id="ARBA00004651"/>
    </source>
</evidence>
<evidence type="ECO:0000256" key="11">
    <source>
        <dbReference type="ARBA" id="ARBA00023286"/>
    </source>
</evidence>
<keyword evidence="8 13" id="KW-0472">Membrane</keyword>
<evidence type="ECO:0000259" key="15">
    <source>
        <dbReference type="Pfam" id="PF10613"/>
    </source>
</evidence>
<keyword evidence="12" id="KW-0407">Ion channel</keyword>
<protein>
    <submittedName>
        <fullName evidence="17">Glutamate receptor ionotropic, kainate glr-3</fullName>
    </submittedName>
</protein>
<comment type="similarity">
    <text evidence="2">Belongs to the glutamate-gated ion channel (TC 1.A.10.1) family.</text>
</comment>
<proteinExistence type="inferred from homology"/>
<feature type="transmembrane region" description="Helical" evidence="13">
    <location>
        <begin position="251"/>
        <end position="277"/>
    </location>
</feature>
<sequence>MVRVLKQIRKQNCEFMLVTLLNGLQVQRFLRFVEKNRLLNLQQRFVLLEDSRLMAAEMWYIWSNMISTVFVKPLDNQRFLLNTIAYPEILNGVVVTKRLMFWEQGKHIKINQLFQDRTSNMKGFAMPIVVFEHVPMVRRHTDNATLVGLEVEILKSLGVKLNFKPDFYETNDAAYEHWGKELPNGSYSGVLGDMANRNARIAIGNLHMFKVYASVMDFSWPHSFECLTFLTPESSQDDSWRTLIQPFSGSMWAGVLFSLFVVGTVFYLISCLHAILLHRRSRRTPRILNWSEWRSKGLLRPSRSIDTKLFRDVQFRRYLGQLKSLPLKNTDLFDDYSNCLLFTYSMLMYVSLPRLPRTWSLRVLTGWYWLYCILLTVIYRASLTAILANPEERITIDTLDELSASYVTSTAWVHENKQFFVEAFDETAQEIGRKMEIVDNIDSVTERIAKGEYAYFDNEYFLRYLRMKGAQRREEQQFTEVVLHIMRQCVIQMPVVLGLEKNSPLQPNVNKYLRRLSEGGLITKWLKDSIAELPAEERTPQEAVMDLPKIWSSFVALGIGYLLGLFAIAGEWLHYEYVVRKHPLYDVYNKNLYYNFKRKFSSY</sequence>
<evidence type="ECO:0000313" key="17">
    <source>
        <dbReference type="RefSeq" id="XP_049313523.1"/>
    </source>
</evidence>
<evidence type="ECO:0000256" key="7">
    <source>
        <dbReference type="ARBA" id="ARBA00023065"/>
    </source>
</evidence>
<evidence type="ECO:0000259" key="14">
    <source>
        <dbReference type="Pfam" id="PF00060"/>
    </source>
</evidence>
<evidence type="ECO:0000256" key="9">
    <source>
        <dbReference type="ARBA" id="ARBA00023170"/>
    </source>
</evidence>
<evidence type="ECO:0000256" key="2">
    <source>
        <dbReference type="ARBA" id="ARBA00008685"/>
    </source>
</evidence>
<evidence type="ECO:0000256" key="10">
    <source>
        <dbReference type="ARBA" id="ARBA00023180"/>
    </source>
</evidence>
<keyword evidence="3" id="KW-0813">Transport</keyword>
<keyword evidence="6 13" id="KW-1133">Transmembrane helix</keyword>
<dbReference type="PANTHER" id="PTHR42643:SF35">
    <property type="entry name" value="IONOTROPIC RECEPTOR 68A, ISOFORM A"/>
    <property type="match status" value="1"/>
</dbReference>
<name>A0ABM3JWA7_BACDO</name>
<dbReference type="Proteomes" id="UP001652620">
    <property type="component" value="Chromosome 1"/>
</dbReference>
<dbReference type="InterPro" id="IPR019594">
    <property type="entry name" value="Glu/Gly-bd"/>
</dbReference>
<keyword evidence="11" id="KW-1071">Ligand-gated ion channel</keyword>
<feature type="transmembrane region" description="Helical" evidence="13">
    <location>
        <begin position="367"/>
        <end position="388"/>
    </location>
</feature>
<dbReference type="InterPro" id="IPR052192">
    <property type="entry name" value="Insect_Ionotropic_Sensory_Rcpt"/>
</dbReference>
<dbReference type="Pfam" id="PF00060">
    <property type="entry name" value="Lig_chan"/>
    <property type="match status" value="1"/>
</dbReference>
<keyword evidence="5 13" id="KW-0812">Transmembrane</keyword>
<keyword evidence="10" id="KW-0325">Glycoprotein</keyword>
<keyword evidence="4" id="KW-1003">Cell membrane</keyword>
<dbReference type="SUPFAM" id="SSF53850">
    <property type="entry name" value="Periplasmic binding protein-like II"/>
    <property type="match status" value="1"/>
</dbReference>
<feature type="transmembrane region" description="Helical" evidence="13">
    <location>
        <begin position="336"/>
        <end position="355"/>
    </location>
</feature>
<comment type="subcellular location">
    <subcellularLocation>
        <location evidence="1">Cell membrane</location>
        <topology evidence="1">Multi-pass membrane protein</topology>
    </subcellularLocation>
</comment>
<organism evidence="16 17">
    <name type="scientific">Bactrocera dorsalis</name>
    <name type="common">Oriental fruit fly</name>
    <name type="synonym">Dacus dorsalis</name>
    <dbReference type="NCBI Taxonomy" id="27457"/>
    <lineage>
        <taxon>Eukaryota</taxon>
        <taxon>Metazoa</taxon>
        <taxon>Ecdysozoa</taxon>
        <taxon>Arthropoda</taxon>
        <taxon>Hexapoda</taxon>
        <taxon>Insecta</taxon>
        <taxon>Pterygota</taxon>
        <taxon>Neoptera</taxon>
        <taxon>Endopterygota</taxon>
        <taxon>Diptera</taxon>
        <taxon>Brachycera</taxon>
        <taxon>Muscomorpha</taxon>
        <taxon>Tephritoidea</taxon>
        <taxon>Tephritidae</taxon>
        <taxon>Bactrocera</taxon>
        <taxon>Bactrocera</taxon>
    </lineage>
</organism>
<keyword evidence="7" id="KW-0406">Ion transport</keyword>
<reference evidence="17" key="2">
    <citation type="submission" date="2025-08" db="UniProtKB">
        <authorList>
            <consortium name="RefSeq"/>
        </authorList>
    </citation>
    <scope>IDENTIFICATION</scope>
    <source>
        <tissue evidence="17">Adult</tissue>
    </source>
</reference>
<dbReference type="Gene3D" id="1.10.287.70">
    <property type="match status" value="1"/>
</dbReference>
<dbReference type="PANTHER" id="PTHR42643">
    <property type="entry name" value="IONOTROPIC RECEPTOR 20A-RELATED"/>
    <property type="match status" value="1"/>
</dbReference>
<evidence type="ECO:0000256" key="13">
    <source>
        <dbReference type="SAM" id="Phobius"/>
    </source>
</evidence>
<evidence type="ECO:0000256" key="4">
    <source>
        <dbReference type="ARBA" id="ARBA00022475"/>
    </source>
</evidence>